<dbReference type="RefSeq" id="WP_377405099.1">
    <property type="nucleotide sequence ID" value="NZ_JBHUEQ010000039.1"/>
</dbReference>
<proteinExistence type="inferred from homology"/>
<comment type="similarity">
    <text evidence="2">Belongs to the glycosyl hydrolase 8 (cellulase D) family.</text>
</comment>
<evidence type="ECO:0000313" key="10">
    <source>
        <dbReference type="Proteomes" id="UP001597322"/>
    </source>
</evidence>
<dbReference type="GO" id="GO:0016787">
    <property type="term" value="F:hydrolase activity"/>
    <property type="evidence" value="ECO:0007669"/>
    <property type="project" value="UniProtKB-KW"/>
</dbReference>
<feature type="signal peptide" evidence="8">
    <location>
        <begin position="1"/>
        <end position="19"/>
    </location>
</feature>
<comment type="catalytic activity">
    <reaction evidence="1">
        <text>Endohydrolysis of (1-&gt;4)-beta-D-glucosidic linkages in cellulose, lichenin and cereal beta-D-glucans.</text>
        <dbReference type="EC" id="3.2.1.4"/>
    </reaction>
</comment>
<organism evidence="9 10">
    <name type="scientific">Rhizobium helianthi</name>
    <dbReference type="NCBI Taxonomy" id="1132695"/>
    <lineage>
        <taxon>Bacteria</taxon>
        <taxon>Pseudomonadati</taxon>
        <taxon>Pseudomonadota</taxon>
        <taxon>Alphaproteobacteria</taxon>
        <taxon>Hyphomicrobiales</taxon>
        <taxon>Rhizobiaceae</taxon>
        <taxon>Rhizobium/Agrobacterium group</taxon>
        <taxon>Rhizobium</taxon>
    </lineage>
</organism>
<dbReference type="SUPFAM" id="SSF48208">
    <property type="entry name" value="Six-hairpin glycosidases"/>
    <property type="match status" value="1"/>
</dbReference>
<keyword evidence="4 9" id="KW-0378">Hydrolase</keyword>
<keyword evidence="7" id="KW-0119">Carbohydrate metabolism</keyword>
<keyword evidence="5" id="KW-0136">Cellulose degradation</keyword>
<feature type="chain" id="PRO_5045064523" description="cellulase" evidence="8">
    <location>
        <begin position="20"/>
        <end position="346"/>
    </location>
</feature>
<evidence type="ECO:0000256" key="8">
    <source>
        <dbReference type="SAM" id="SignalP"/>
    </source>
</evidence>
<dbReference type="PRINTS" id="PR00735">
    <property type="entry name" value="GLHYDRLASE8"/>
</dbReference>
<name>A0ABW4M7Q6_9HYPH</name>
<dbReference type="Gene3D" id="1.50.10.10">
    <property type="match status" value="1"/>
</dbReference>
<evidence type="ECO:0000256" key="4">
    <source>
        <dbReference type="ARBA" id="ARBA00022801"/>
    </source>
</evidence>
<accession>A0ABW4M7Q6</accession>
<dbReference type="Pfam" id="PF01270">
    <property type="entry name" value="Glyco_hydro_8"/>
    <property type="match status" value="1"/>
</dbReference>
<evidence type="ECO:0000256" key="1">
    <source>
        <dbReference type="ARBA" id="ARBA00000966"/>
    </source>
</evidence>
<evidence type="ECO:0000256" key="7">
    <source>
        <dbReference type="ARBA" id="ARBA00023326"/>
    </source>
</evidence>
<sequence length="346" mass="38214">MFRFMAILMALSFASVAHAAETDAPVTAAEWASYKGKFLDPTGRIVDNGNGGISHSEGQGYGLLLAYLANSPSDFEQIWSFTRTELLLRNDGLAVWKWDPSAKPHVKDINNATDGDLLIAYALALGGAQWRRMDYVEAAARIARAVLSETVISTGGRTVLLPGVAGFRAGDREDGPVVNPSYWLFEAMPVMKLLAPSDQWDKLRDDGVAILRSLDIGPAKLPPEWASLRQKPKASAGFEPQFSYNAIRVPLYLVRGDIRDKDLLRRIKNGMVDRNGIVSIIDLPTGKPVEQLPDRGYQIVHDLVECVLDGKPLPETVKQFQPEFYYPATLQLLSLAYARENRPSCI</sequence>
<dbReference type="InterPro" id="IPR008928">
    <property type="entry name" value="6-hairpin_glycosidase_sf"/>
</dbReference>
<keyword evidence="6" id="KW-0326">Glycosidase</keyword>
<dbReference type="EC" id="3.2.1.4" evidence="3"/>
<evidence type="ECO:0000313" key="9">
    <source>
        <dbReference type="EMBL" id="MFD1747483.1"/>
    </source>
</evidence>
<dbReference type="InterPro" id="IPR002037">
    <property type="entry name" value="Glyco_hydro_8"/>
</dbReference>
<evidence type="ECO:0000256" key="3">
    <source>
        <dbReference type="ARBA" id="ARBA00012601"/>
    </source>
</evidence>
<evidence type="ECO:0000256" key="2">
    <source>
        <dbReference type="ARBA" id="ARBA00009209"/>
    </source>
</evidence>
<dbReference type="Proteomes" id="UP001597322">
    <property type="component" value="Unassembled WGS sequence"/>
</dbReference>
<keyword evidence="10" id="KW-1185">Reference proteome</keyword>
<protein>
    <recommendedName>
        <fullName evidence="3">cellulase</fullName>
        <ecNumber evidence="3">3.2.1.4</ecNumber>
    </recommendedName>
</protein>
<gene>
    <name evidence="9" type="ORF">ACFSE1_18595</name>
</gene>
<keyword evidence="8" id="KW-0732">Signal</keyword>
<comment type="caution">
    <text evidence="9">The sequence shown here is derived from an EMBL/GenBank/DDBJ whole genome shotgun (WGS) entry which is preliminary data.</text>
</comment>
<dbReference type="EMBL" id="JBHUEQ010000039">
    <property type="protein sequence ID" value="MFD1747483.1"/>
    <property type="molecule type" value="Genomic_DNA"/>
</dbReference>
<dbReference type="InterPro" id="IPR012341">
    <property type="entry name" value="6hp_glycosidase-like_sf"/>
</dbReference>
<evidence type="ECO:0000256" key="5">
    <source>
        <dbReference type="ARBA" id="ARBA00023001"/>
    </source>
</evidence>
<reference evidence="10" key="1">
    <citation type="journal article" date="2019" name="Int. J. Syst. Evol. Microbiol.">
        <title>The Global Catalogue of Microorganisms (GCM) 10K type strain sequencing project: providing services to taxonomists for standard genome sequencing and annotation.</title>
        <authorList>
            <consortium name="The Broad Institute Genomics Platform"/>
            <consortium name="The Broad Institute Genome Sequencing Center for Infectious Disease"/>
            <person name="Wu L."/>
            <person name="Ma J."/>
        </authorList>
    </citation>
    <scope>NUCLEOTIDE SEQUENCE [LARGE SCALE GENOMIC DNA]</scope>
    <source>
        <strain evidence="10">CG52</strain>
    </source>
</reference>
<keyword evidence="7" id="KW-0624">Polysaccharide degradation</keyword>
<evidence type="ECO:0000256" key="6">
    <source>
        <dbReference type="ARBA" id="ARBA00023295"/>
    </source>
</evidence>